<proteinExistence type="predicted"/>
<protein>
    <recommendedName>
        <fullName evidence="8">Gram-positive cocci surface proteins LPxTG domain-containing protein</fullName>
    </recommendedName>
</protein>
<dbReference type="Pfam" id="PF19258">
    <property type="entry name" value="KxYKxGKxW_sig"/>
    <property type="match status" value="1"/>
</dbReference>
<keyword evidence="3 7" id="KW-0732">Signal</keyword>
<evidence type="ECO:0000256" key="2">
    <source>
        <dbReference type="ARBA" id="ARBA00022525"/>
    </source>
</evidence>
<accession>A0ABM9V5N0</accession>
<dbReference type="InterPro" id="IPR019931">
    <property type="entry name" value="LPXTG_anchor"/>
</dbReference>
<keyword evidence="4" id="KW-0572">Peptidoglycan-anchor</keyword>
<feature type="region of interest" description="Disordered" evidence="6">
    <location>
        <begin position="51"/>
        <end position="141"/>
    </location>
</feature>
<feature type="coiled-coil region" evidence="5">
    <location>
        <begin position="374"/>
        <end position="401"/>
    </location>
</feature>
<comment type="caution">
    <text evidence="9">The sequence shown here is derived from an EMBL/GenBank/DDBJ whole genome shotgun (WGS) entry which is preliminary data.</text>
</comment>
<organism evidence="9 10">
    <name type="scientific">Leuconostoc gasicomitatum</name>
    <dbReference type="NCBI Taxonomy" id="115778"/>
    <lineage>
        <taxon>Bacteria</taxon>
        <taxon>Bacillati</taxon>
        <taxon>Bacillota</taxon>
        <taxon>Bacilli</taxon>
        <taxon>Lactobacillales</taxon>
        <taxon>Lactobacillaceae</taxon>
        <taxon>Leuconostoc</taxon>
        <taxon>Leuconostoc gelidum group</taxon>
    </lineage>
</organism>
<feature type="compositionally biased region" description="Low complexity" evidence="6">
    <location>
        <begin position="63"/>
        <end position="93"/>
    </location>
</feature>
<evidence type="ECO:0000259" key="8">
    <source>
        <dbReference type="PROSITE" id="PS50847"/>
    </source>
</evidence>
<gene>
    <name evidence="9" type="ORF">C122C_0097</name>
</gene>
<dbReference type="EMBL" id="FBSY01000015">
    <property type="protein sequence ID" value="CUW14785.1"/>
    <property type="molecule type" value="Genomic_DNA"/>
</dbReference>
<feature type="compositionally biased region" description="Basic and acidic residues" evidence="6">
    <location>
        <begin position="106"/>
        <end position="124"/>
    </location>
</feature>
<dbReference type="Pfam" id="PF18220">
    <property type="entry name" value="BspA_v"/>
    <property type="match status" value="1"/>
</dbReference>
<keyword evidence="1" id="KW-0134">Cell wall</keyword>
<evidence type="ECO:0000256" key="1">
    <source>
        <dbReference type="ARBA" id="ARBA00022512"/>
    </source>
</evidence>
<evidence type="ECO:0000256" key="6">
    <source>
        <dbReference type="SAM" id="MobiDB-lite"/>
    </source>
</evidence>
<reference evidence="9 10" key="1">
    <citation type="submission" date="2015-12" db="EMBL/GenBank/DDBJ databases">
        <authorList>
            <person name="Andreevskaya M."/>
        </authorList>
    </citation>
    <scope>NUCLEOTIDE SEQUENCE [LARGE SCALE GENOMIC DNA]</scope>
    <source>
        <strain evidence="9 10">C122c</strain>
    </source>
</reference>
<feature type="chain" id="PRO_5045075237" description="Gram-positive cocci surface proteins LPxTG domain-containing protein" evidence="7">
    <location>
        <begin position="38"/>
        <end position="717"/>
    </location>
</feature>
<dbReference type="NCBIfam" id="TIGR03715">
    <property type="entry name" value="KxYKxGKxW"/>
    <property type="match status" value="1"/>
</dbReference>
<feature type="signal peptide" evidence="7">
    <location>
        <begin position="1"/>
        <end position="37"/>
    </location>
</feature>
<feature type="compositionally biased region" description="Basic and acidic residues" evidence="6">
    <location>
        <begin position="291"/>
        <end position="302"/>
    </location>
</feature>
<keyword evidence="5" id="KW-0175">Coiled coil</keyword>
<evidence type="ECO:0000256" key="5">
    <source>
        <dbReference type="SAM" id="Coils"/>
    </source>
</evidence>
<dbReference type="RefSeq" id="WP_089997705.1">
    <property type="nucleotide sequence ID" value="NZ_FBSY01000015.1"/>
</dbReference>
<keyword evidence="10" id="KW-1185">Reference proteome</keyword>
<evidence type="ECO:0000256" key="4">
    <source>
        <dbReference type="ARBA" id="ARBA00023088"/>
    </source>
</evidence>
<dbReference type="Proteomes" id="UP000199271">
    <property type="component" value="Unassembled WGS sequence"/>
</dbReference>
<evidence type="ECO:0000313" key="10">
    <source>
        <dbReference type="Proteomes" id="UP000199271"/>
    </source>
</evidence>
<feature type="domain" description="Gram-positive cocci surface proteins LPxTG" evidence="8">
    <location>
        <begin position="684"/>
        <end position="717"/>
    </location>
</feature>
<evidence type="ECO:0000313" key="9">
    <source>
        <dbReference type="EMBL" id="CUW14785.1"/>
    </source>
</evidence>
<dbReference type="InterPro" id="IPR041237">
    <property type="entry name" value="BspA_v"/>
</dbReference>
<feature type="compositionally biased region" description="Polar residues" evidence="6">
    <location>
        <begin position="51"/>
        <end position="62"/>
    </location>
</feature>
<feature type="region of interest" description="Disordered" evidence="6">
    <location>
        <begin position="290"/>
        <end position="310"/>
    </location>
</feature>
<evidence type="ECO:0000256" key="7">
    <source>
        <dbReference type="SAM" id="SignalP"/>
    </source>
</evidence>
<evidence type="ECO:0000256" key="3">
    <source>
        <dbReference type="ARBA" id="ARBA00022729"/>
    </source>
</evidence>
<name>A0ABM9V5N0_9LACO</name>
<sequence>MQNSKTYKLYKSGKLWVVGAVAVAGVAVSANTTQVSADTVSNTDAQAVKTTDATQNDKQVQLTASSTDTTTDNATTDDATKTATVSSTAEKSTVPTTAGSSVTQDQAKDAVDKAQDTVKSDADTASKAGVDVTTGKTTDKTTDVTINDDIASSKTNEVLSDLNKQDQAVKDATAKQQANDQAYQTATTEKTDATKQGQADLDNATSELDKQVDTSEKAGIKVNVEVAQSSPEYKDLSGLEGQDLLDAMAYNINLYKQAIADGVASEKNDTETLAKLTAEYQQKQADYAKANADRDEAVEKGQSDLNNATSDLDKQVEASKNAGLDVSVEVSKVSPKYKDLTGLEAQDLLDAMAYNLDLYNKAVASGVASEKADTEALVKLKAEYQKQVADYEAQKAAVDKANADKKAAYEKALEDYMNGTNHTTSMTAQTQTDASSGQYQTFMNATVDQKKGEFTLEHDMNDGVHIIGHGVLKGKINWKIVSNGDGTETVTISSIELYSYTYTNAYQNQAVNQNINFHVYDNEDNELFSVYHDGNTTFSKTINKTAQINKTFEISPNETSPLAQILVADDNWIWNTHGQVSTQIKNTNVAPKAPTYEQDPVKPTPPVATVHHVQVVAPAKGQAPAVPVASVKKVTVADMPNAVKPQPQKVGVHYYNVKKTPKVEKTVTPATPVTPKAVETASILPTTHANENQGGVLLSAMAGLASLGLAFGISKKR</sequence>
<dbReference type="PROSITE" id="PS50847">
    <property type="entry name" value="GRAM_POS_ANCHORING"/>
    <property type="match status" value="1"/>
</dbReference>
<keyword evidence="2" id="KW-0964">Secreted</keyword>
<dbReference type="InterPro" id="IPR022263">
    <property type="entry name" value="KxYKxGKxW"/>
</dbReference>